<keyword evidence="4" id="KW-0732">Signal</keyword>
<keyword evidence="3" id="KW-0472">Membrane</keyword>
<feature type="signal peptide" evidence="4">
    <location>
        <begin position="1"/>
        <end position="19"/>
    </location>
</feature>
<evidence type="ECO:0000256" key="2">
    <source>
        <dbReference type="ARBA" id="ARBA00022692"/>
    </source>
</evidence>
<sequence length="580" mass="65465">MRAAIIIFITLCLISGQVCFSVIGCTGGSVMFKCTYKSNDQHKEKYFCRNRDCKTGISTETQRRWVNKWRFALYDDENSSFFTVFIRNLSREDDASSCGMSVIRSAHTGQPITFSCKYDHKFKTHTKVFYRLNGDPVHVLNSSQSSQSSEEKFILSDSQKDHFNVTIRDISTADSGVYLCGVERHESDDQPSETSITHITFIKEIHLNVHSQITSVQVEAYISKSVFIKCKFPQKFKGNKKFIQKDSSQKIPVDEQNQWVRHDKVHMYDDTSEGVLKVFISDLTTADEATYRCGVNIADDDDPFTEIKLTVNQDHQFSTSSKSAAVIGESVKLTCNYPEKHNETIKHICKENNEKICQNISSSEKKRFEFSDSTAGVFTVIISNCPVVGREGDSAEIKCPYDAKYAKEIKHLCKGKCFTEDAQNIIRSDEVHVKKPKISVKDDTELNLFTVTMTDLRAEDAGKYWCAVKDGFNLPIELMIVMKDGSASISCKYIRNQNQGFFCRGDQPNICVRDGVRVSSNNSINGRFSLTDETSAGVFTVNINNLRAEDSGKYWCGEENSGSFILTEVQLHVNGGKTVN</sequence>
<evidence type="ECO:0000313" key="6">
    <source>
        <dbReference type="EMBL" id="KAL0151829.1"/>
    </source>
</evidence>
<dbReference type="SUPFAM" id="SSF48726">
    <property type="entry name" value="Immunoglobulin"/>
    <property type="match status" value="5"/>
</dbReference>
<dbReference type="GO" id="GO:0016020">
    <property type="term" value="C:membrane"/>
    <property type="evidence" value="ECO:0007669"/>
    <property type="project" value="UniProtKB-SubCell"/>
</dbReference>
<feature type="domain" description="Ig-like" evidence="5">
    <location>
        <begin position="109"/>
        <end position="197"/>
    </location>
</feature>
<dbReference type="InterPro" id="IPR036179">
    <property type="entry name" value="Ig-like_dom_sf"/>
</dbReference>
<dbReference type="AlphaFoldDB" id="A0ABD0MP30"/>
<dbReference type="Pfam" id="PF07686">
    <property type="entry name" value="V-set"/>
    <property type="match status" value="3"/>
</dbReference>
<dbReference type="SMART" id="SM00409">
    <property type="entry name" value="IG"/>
    <property type="match status" value="4"/>
</dbReference>
<evidence type="ECO:0000256" key="1">
    <source>
        <dbReference type="ARBA" id="ARBA00004370"/>
    </source>
</evidence>
<dbReference type="InterPro" id="IPR007110">
    <property type="entry name" value="Ig-like_dom"/>
</dbReference>
<dbReference type="InterPro" id="IPR013106">
    <property type="entry name" value="Ig_V-set"/>
</dbReference>
<accession>A0ABD0MP30</accession>
<organism evidence="6 7">
    <name type="scientific">Cirrhinus mrigala</name>
    <name type="common">Mrigala</name>
    <dbReference type="NCBI Taxonomy" id="683832"/>
    <lineage>
        <taxon>Eukaryota</taxon>
        <taxon>Metazoa</taxon>
        <taxon>Chordata</taxon>
        <taxon>Craniata</taxon>
        <taxon>Vertebrata</taxon>
        <taxon>Euteleostomi</taxon>
        <taxon>Actinopterygii</taxon>
        <taxon>Neopterygii</taxon>
        <taxon>Teleostei</taxon>
        <taxon>Ostariophysi</taxon>
        <taxon>Cypriniformes</taxon>
        <taxon>Cyprinidae</taxon>
        <taxon>Labeoninae</taxon>
        <taxon>Labeonini</taxon>
        <taxon>Cirrhinus</taxon>
    </lineage>
</organism>
<proteinExistence type="predicted"/>
<keyword evidence="7" id="KW-1185">Reference proteome</keyword>
<feature type="chain" id="PRO_5044803486" description="Ig-like domain-containing protein" evidence="4">
    <location>
        <begin position="20"/>
        <end position="580"/>
    </location>
</feature>
<dbReference type="PROSITE" id="PS50835">
    <property type="entry name" value="IG_LIKE"/>
    <property type="match status" value="1"/>
</dbReference>
<dbReference type="SMART" id="SM00406">
    <property type="entry name" value="IGv"/>
    <property type="match status" value="3"/>
</dbReference>
<protein>
    <recommendedName>
        <fullName evidence="5">Ig-like domain-containing protein</fullName>
    </recommendedName>
</protein>
<dbReference type="CDD" id="cd05716">
    <property type="entry name" value="IgV_pIgR_like"/>
    <property type="match status" value="1"/>
</dbReference>
<comment type="subcellular location">
    <subcellularLocation>
        <location evidence="1">Membrane</location>
    </subcellularLocation>
</comment>
<dbReference type="Proteomes" id="UP001529510">
    <property type="component" value="Unassembled WGS sequence"/>
</dbReference>
<dbReference type="InterPro" id="IPR003599">
    <property type="entry name" value="Ig_sub"/>
</dbReference>
<dbReference type="PROSITE" id="PS51257">
    <property type="entry name" value="PROKAR_LIPOPROTEIN"/>
    <property type="match status" value="1"/>
</dbReference>
<comment type="caution">
    <text evidence="6">The sequence shown here is derived from an EMBL/GenBank/DDBJ whole genome shotgun (WGS) entry which is preliminary data.</text>
</comment>
<dbReference type="EMBL" id="JAMKFB020000221">
    <property type="protein sequence ID" value="KAL0151829.1"/>
    <property type="molecule type" value="Genomic_DNA"/>
</dbReference>
<dbReference type="Gene3D" id="2.60.40.10">
    <property type="entry name" value="Immunoglobulins"/>
    <property type="match status" value="6"/>
</dbReference>
<dbReference type="PANTHER" id="PTHR11860:SF118">
    <property type="entry name" value="CMRF35-LIKE MOLECULE 3-RELATED"/>
    <property type="match status" value="1"/>
</dbReference>
<gene>
    <name evidence="6" type="ORF">M9458_052830</name>
</gene>
<dbReference type="InterPro" id="IPR050671">
    <property type="entry name" value="CD300_family_receptors"/>
</dbReference>
<evidence type="ECO:0000259" key="5">
    <source>
        <dbReference type="PROSITE" id="PS50835"/>
    </source>
</evidence>
<reference evidence="6 7" key="1">
    <citation type="submission" date="2024-05" db="EMBL/GenBank/DDBJ databases">
        <title>Genome sequencing and assembly of Indian major carp, Cirrhinus mrigala (Hamilton, 1822).</title>
        <authorList>
            <person name="Mohindra V."/>
            <person name="Chowdhury L.M."/>
            <person name="Lal K."/>
            <person name="Jena J.K."/>
        </authorList>
    </citation>
    <scope>NUCLEOTIDE SEQUENCE [LARGE SCALE GENOMIC DNA]</scope>
    <source>
        <strain evidence="6">CM1030</strain>
        <tissue evidence="6">Blood</tissue>
    </source>
</reference>
<dbReference type="InterPro" id="IPR013783">
    <property type="entry name" value="Ig-like_fold"/>
</dbReference>
<keyword evidence="2" id="KW-0812">Transmembrane</keyword>
<dbReference type="PANTHER" id="PTHR11860">
    <property type="entry name" value="POLYMERIC-IMMUNOGLOBULIN RECEPTOR"/>
    <property type="match status" value="1"/>
</dbReference>
<evidence type="ECO:0000256" key="4">
    <source>
        <dbReference type="SAM" id="SignalP"/>
    </source>
</evidence>
<evidence type="ECO:0000313" key="7">
    <source>
        <dbReference type="Proteomes" id="UP001529510"/>
    </source>
</evidence>
<name>A0ABD0MP30_CIRMR</name>
<evidence type="ECO:0000256" key="3">
    <source>
        <dbReference type="ARBA" id="ARBA00023136"/>
    </source>
</evidence>